<evidence type="ECO:0008006" key="5">
    <source>
        <dbReference type="Google" id="ProtNLM"/>
    </source>
</evidence>
<proteinExistence type="predicted"/>
<feature type="region of interest" description="Disordered" evidence="1">
    <location>
        <begin position="279"/>
        <end position="298"/>
    </location>
</feature>
<gene>
    <name evidence="3" type="ORF">BGZ97_005901</name>
</gene>
<keyword evidence="4" id="KW-1185">Reference proteome</keyword>
<keyword evidence="2" id="KW-0732">Signal</keyword>
<sequence>MRLPNLAAATMFAIATCISLVRDAQATAENPEAQQQPFQIQPESTSDVDFAAENNGKINDCEVVNLVCDNLIVDTIYVTNRPVIIFEAGLVASNTHHKSKPCSAKKCANIISTVYIDMDKPCSKMPPKASRSAAVSGDASPNSVKTDSDSENTSELEDDDDEELPGVSMNGDDQPNDEENSLGKKHHRHYGHHGYHHHHRNRPHHHRHRRENGSKHPWLNLCMSIGTFCGTHIFGYRFAANAVYACDKIGDKPMFITACVGGCRNDACIIEPATTEPATSTITKTGGSTTTPVTTTTTGGVTTSAATTTTTLTITTTTTKPDCVPLIEPLKDSIRNSLVAIENLPLGPEASQLLKLALGTNLTAYFDNGVDSAGSVAALLAHTLPQIVDVVKSVQSSLGPTFEITDGAFQVLYDLVGQITKASSSLASCTGAKSDCTGLVILSGYSIKIGVPIVRAYLLYKFPPAALAFIVLQPTIDKIADGLISGDDRGISYLIKLIVDTTTGTAGSMLPPPLKAILGITKPLLSIIKDCDKTKPTTTTT</sequence>
<evidence type="ECO:0000256" key="1">
    <source>
        <dbReference type="SAM" id="MobiDB-lite"/>
    </source>
</evidence>
<feature type="compositionally biased region" description="Basic residues" evidence="1">
    <location>
        <begin position="183"/>
        <end position="210"/>
    </location>
</feature>
<feature type="chain" id="PRO_5040191481" description="Secreted protein" evidence="2">
    <location>
        <begin position="27"/>
        <end position="541"/>
    </location>
</feature>
<dbReference type="OrthoDB" id="2446880at2759"/>
<evidence type="ECO:0000256" key="2">
    <source>
        <dbReference type="SAM" id="SignalP"/>
    </source>
</evidence>
<accession>A0A9P6QSC2</accession>
<dbReference type="AlphaFoldDB" id="A0A9P6QSC2"/>
<reference evidence="3" key="1">
    <citation type="journal article" date="2020" name="Fungal Divers.">
        <title>Resolving the Mortierellaceae phylogeny through synthesis of multi-gene phylogenetics and phylogenomics.</title>
        <authorList>
            <person name="Vandepol N."/>
            <person name="Liber J."/>
            <person name="Desiro A."/>
            <person name="Na H."/>
            <person name="Kennedy M."/>
            <person name="Barry K."/>
            <person name="Grigoriev I.V."/>
            <person name="Miller A.N."/>
            <person name="O'Donnell K."/>
            <person name="Stajich J.E."/>
            <person name="Bonito G."/>
        </authorList>
    </citation>
    <scope>NUCLEOTIDE SEQUENCE</scope>
    <source>
        <strain evidence="3">NVP60</strain>
    </source>
</reference>
<dbReference type="Proteomes" id="UP000823405">
    <property type="component" value="Unassembled WGS sequence"/>
</dbReference>
<name>A0A9P6QSC2_9FUNG</name>
<feature type="compositionally biased region" description="Acidic residues" evidence="1">
    <location>
        <begin position="149"/>
        <end position="164"/>
    </location>
</feature>
<comment type="caution">
    <text evidence="3">The sequence shown here is derived from an EMBL/GenBank/DDBJ whole genome shotgun (WGS) entry which is preliminary data.</text>
</comment>
<protein>
    <recommendedName>
        <fullName evidence="5">Secreted protein</fullName>
    </recommendedName>
</protein>
<organism evidence="3 4">
    <name type="scientific">Linnemannia gamsii</name>
    <dbReference type="NCBI Taxonomy" id="64522"/>
    <lineage>
        <taxon>Eukaryota</taxon>
        <taxon>Fungi</taxon>
        <taxon>Fungi incertae sedis</taxon>
        <taxon>Mucoromycota</taxon>
        <taxon>Mortierellomycotina</taxon>
        <taxon>Mortierellomycetes</taxon>
        <taxon>Mortierellales</taxon>
        <taxon>Mortierellaceae</taxon>
        <taxon>Linnemannia</taxon>
    </lineage>
</organism>
<dbReference type="EMBL" id="JAAAIN010002630">
    <property type="protein sequence ID" value="KAG0291383.1"/>
    <property type="molecule type" value="Genomic_DNA"/>
</dbReference>
<feature type="non-terminal residue" evidence="3">
    <location>
        <position position="1"/>
    </location>
</feature>
<evidence type="ECO:0000313" key="3">
    <source>
        <dbReference type="EMBL" id="KAG0291383.1"/>
    </source>
</evidence>
<feature type="region of interest" description="Disordered" evidence="1">
    <location>
        <begin position="124"/>
        <end position="213"/>
    </location>
</feature>
<evidence type="ECO:0000313" key="4">
    <source>
        <dbReference type="Proteomes" id="UP000823405"/>
    </source>
</evidence>
<feature type="signal peptide" evidence="2">
    <location>
        <begin position="1"/>
        <end position="26"/>
    </location>
</feature>